<accession>A0ABU6MG00</accession>
<gene>
    <name evidence="5" type="ORF">P4T90_11035</name>
</gene>
<sequence>MNKTDLVNQVAEKSELSKKDAAKAVDALLHTISESLSKGDKIQVLGFGNFEVRERSARKGRNPQTGEEIEIAASKVPAFSPGKALKDLVKQS</sequence>
<dbReference type="PANTHER" id="PTHR33175:SF3">
    <property type="entry name" value="DNA-BINDING PROTEIN HU-BETA"/>
    <property type="match status" value="1"/>
</dbReference>
<dbReference type="InterPro" id="IPR000119">
    <property type="entry name" value="Hist_DNA-bd"/>
</dbReference>
<evidence type="ECO:0000256" key="4">
    <source>
        <dbReference type="RuleBase" id="RU003939"/>
    </source>
</evidence>
<dbReference type="Proteomes" id="UP001341444">
    <property type="component" value="Unassembled WGS sequence"/>
</dbReference>
<dbReference type="CDD" id="cd13831">
    <property type="entry name" value="HU"/>
    <property type="match status" value="1"/>
</dbReference>
<dbReference type="SMART" id="SM00411">
    <property type="entry name" value="BHL"/>
    <property type="match status" value="1"/>
</dbReference>
<dbReference type="GO" id="GO:0003677">
    <property type="term" value="F:DNA binding"/>
    <property type="evidence" value="ECO:0007669"/>
    <property type="project" value="UniProtKB-KW"/>
</dbReference>
<dbReference type="SUPFAM" id="SSF47729">
    <property type="entry name" value="IHF-like DNA-binding proteins"/>
    <property type="match status" value="1"/>
</dbReference>
<organism evidence="5 6">
    <name type="scientific">Heyndrickxia acidicola</name>
    <dbReference type="NCBI Taxonomy" id="209389"/>
    <lineage>
        <taxon>Bacteria</taxon>
        <taxon>Bacillati</taxon>
        <taxon>Bacillota</taxon>
        <taxon>Bacilli</taxon>
        <taxon>Bacillales</taxon>
        <taxon>Bacillaceae</taxon>
        <taxon>Heyndrickxia</taxon>
    </lineage>
</organism>
<keyword evidence="3 5" id="KW-0238">DNA-binding</keyword>
<keyword evidence="2" id="KW-0226">DNA condensation</keyword>
<dbReference type="PROSITE" id="PS00045">
    <property type="entry name" value="HISTONE_LIKE"/>
    <property type="match status" value="1"/>
</dbReference>
<evidence type="ECO:0000256" key="1">
    <source>
        <dbReference type="ARBA" id="ARBA00010529"/>
    </source>
</evidence>
<dbReference type="PANTHER" id="PTHR33175">
    <property type="entry name" value="DNA-BINDING PROTEIN HU"/>
    <property type="match status" value="1"/>
</dbReference>
<keyword evidence="6" id="KW-1185">Reference proteome</keyword>
<dbReference type="Gene3D" id="4.10.520.10">
    <property type="entry name" value="IHF-like DNA-binding proteins"/>
    <property type="match status" value="1"/>
</dbReference>
<dbReference type="RefSeq" id="WP_066271297.1">
    <property type="nucleotide sequence ID" value="NZ_JARMAB010000013.1"/>
</dbReference>
<comment type="similarity">
    <text evidence="1 4">Belongs to the bacterial histone-like protein family.</text>
</comment>
<evidence type="ECO:0000313" key="5">
    <source>
        <dbReference type="EMBL" id="MED1203606.1"/>
    </source>
</evidence>
<dbReference type="InterPro" id="IPR010992">
    <property type="entry name" value="IHF-like_DNA-bd_dom_sf"/>
</dbReference>
<name>A0ABU6MG00_9BACI</name>
<reference evidence="5 6" key="1">
    <citation type="submission" date="2023-03" db="EMBL/GenBank/DDBJ databases">
        <title>Bacillus Genome Sequencing.</title>
        <authorList>
            <person name="Dunlap C."/>
        </authorList>
    </citation>
    <scope>NUCLEOTIDE SEQUENCE [LARGE SCALE GENOMIC DNA]</scope>
    <source>
        <strain evidence="5 6">B-23453</strain>
    </source>
</reference>
<evidence type="ECO:0000256" key="3">
    <source>
        <dbReference type="ARBA" id="ARBA00023125"/>
    </source>
</evidence>
<evidence type="ECO:0000256" key="2">
    <source>
        <dbReference type="ARBA" id="ARBA00023067"/>
    </source>
</evidence>
<comment type="caution">
    <text evidence="5">The sequence shown here is derived from an EMBL/GenBank/DDBJ whole genome shotgun (WGS) entry which is preliminary data.</text>
</comment>
<proteinExistence type="inferred from homology"/>
<dbReference type="EMBL" id="JARMAB010000013">
    <property type="protein sequence ID" value="MED1203606.1"/>
    <property type="molecule type" value="Genomic_DNA"/>
</dbReference>
<dbReference type="Pfam" id="PF00216">
    <property type="entry name" value="Bac_DNA_binding"/>
    <property type="match status" value="1"/>
</dbReference>
<dbReference type="InterPro" id="IPR020816">
    <property type="entry name" value="Histone-like_DNA-bd_CS"/>
</dbReference>
<evidence type="ECO:0000313" key="6">
    <source>
        <dbReference type="Proteomes" id="UP001341444"/>
    </source>
</evidence>
<protein>
    <submittedName>
        <fullName evidence="5">HU family DNA-binding protein</fullName>
    </submittedName>
</protein>
<dbReference type="PRINTS" id="PR01727">
    <property type="entry name" value="DNABINDINGHU"/>
</dbReference>